<protein>
    <recommendedName>
        <fullName evidence="2">UPF0298 protein EV207_10516</fullName>
    </recommendedName>
</protein>
<comment type="similarity">
    <text evidence="2">Belongs to the UPF0298 family.</text>
</comment>
<dbReference type="OrthoDB" id="2990788at2"/>
<sequence length="92" mass="10815">MILGHRSGLIVWLNNLKHVRTLRKFGHVHYVSKKMKYAVLYCDSSQLDKIISELASIKYIRDVERSYLQEVKTTYEKKKSFGEKDPVIETVL</sequence>
<dbReference type="EMBL" id="SLXK01000005">
    <property type="protein sequence ID" value="TCP30487.1"/>
    <property type="molecule type" value="Genomic_DNA"/>
</dbReference>
<reference evidence="3 4" key="1">
    <citation type="submission" date="2019-03" db="EMBL/GenBank/DDBJ databases">
        <title>Genomic Encyclopedia of Type Strains, Phase IV (KMG-IV): sequencing the most valuable type-strain genomes for metagenomic binning, comparative biology and taxonomic classification.</title>
        <authorList>
            <person name="Goeker M."/>
        </authorList>
    </citation>
    <scope>NUCLEOTIDE SEQUENCE [LARGE SCALE GENOMIC DNA]</scope>
    <source>
        <strain evidence="3 4">DSM 19377</strain>
    </source>
</reference>
<evidence type="ECO:0000313" key="4">
    <source>
        <dbReference type="Proteomes" id="UP000295416"/>
    </source>
</evidence>
<dbReference type="Pfam" id="PF09902">
    <property type="entry name" value="DUF2129"/>
    <property type="match status" value="1"/>
</dbReference>
<dbReference type="AlphaFoldDB" id="A0A4R2P6U8"/>
<evidence type="ECO:0000256" key="1">
    <source>
        <dbReference type="ARBA" id="ARBA00022490"/>
    </source>
</evidence>
<accession>A0A4R2P6U8</accession>
<evidence type="ECO:0000256" key="2">
    <source>
        <dbReference type="HAMAP-Rule" id="MF_01126"/>
    </source>
</evidence>
<dbReference type="RefSeq" id="WP_132744398.1">
    <property type="nucleotide sequence ID" value="NZ_SLXK01000005.1"/>
</dbReference>
<comment type="subcellular location">
    <subcellularLocation>
        <location evidence="2">Cytoplasm</location>
    </subcellularLocation>
</comment>
<keyword evidence="4" id="KW-1185">Reference proteome</keyword>
<dbReference type="HAMAP" id="MF_01126">
    <property type="entry name" value="UPF0298"/>
    <property type="match status" value="1"/>
</dbReference>
<evidence type="ECO:0000313" key="3">
    <source>
        <dbReference type="EMBL" id="TCP30487.1"/>
    </source>
</evidence>
<comment type="caution">
    <text evidence="3">The sequence shown here is derived from an EMBL/GenBank/DDBJ whole genome shotgun (WGS) entry which is preliminary data.</text>
</comment>
<proteinExistence type="inferred from homology"/>
<dbReference type="InterPro" id="IPR016979">
    <property type="entry name" value="DUF2129"/>
</dbReference>
<dbReference type="Proteomes" id="UP000295416">
    <property type="component" value="Unassembled WGS sequence"/>
</dbReference>
<organism evidence="3 4">
    <name type="scientific">Scopulibacillus darangshiensis</name>
    <dbReference type="NCBI Taxonomy" id="442528"/>
    <lineage>
        <taxon>Bacteria</taxon>
        <taxon>Bacillati</taxon>
        <taxon>Bacillota</taxon>
        <taxon>Bacilli</taxon>
        <taxon>Bacillales</taxon>
        <taxon>Sporolactobacillaceae</taxon>
        <taxon>Scopulibacillus</taxon>
    </lineage>
</organism>
<dbReference type="GO" id="GO:0005737">
    <property type="term" value="C:cytoplasm"/>
    <property type="evidence" value="ECO:0007669"/>
    <property type="project" value="UniProtKB-SubCell"/>
</dbReference>
<dbReference type="PIRSF" id="PIRSF031653">
    <property type="entry name" value="UCP031653"/>
    <property type="match status" value="1"/>
</dbReference>
<gene>
    <name evidence="3" type="ORF">EV207_10516</name>
</gene>
<name>A0A4R2P6U8_9BACL</name>
<keyword evidence="1 2" id="KW-0963">Cytoplasm</keyword>